<dbReference type="PANTHER" id="PTHR33116:SF80">
    <property type="entry name" value="REVERSE TRANSCRIPTASE ZINC-BINDING DOMAIN-CONTAINING PROTEIN"/>
    <property type="match status" value="1"/>
</dbReference>
<dbReference type="SUPFAM" id="SSF56219">
    <property type="entry name" value="DNase I-like"/>
    <property type="match status" value="1"/>
</dbReference>
<dbReference type="EMBL" id="OOIL02000473">
    <property type="protein sequence ID" value="VFQ65576.1"/>
    <property type="molecule type" value="Genomic_DNA"/>
</dbReference>
<feature type="region of interest" description="Disordered" evidence="1">
    <location>
        <begin position="347"/>
        <end position="366"/>
    </location>
</feature>
<keyword evidence="5" id="KW-1185">Reference proteome</keyword>
<dbReference type="InterPro" id="IPR036691">
    <property type="entry name" value="Endo/exonu/phosph_ase_sf"/>
</dbReference>
<feature type="compositionally biased region" description="Polar residues" evidence="1">
    <location>
        <begin position="348"/>
        <end position="366"/>
    </location>
</feature>
<evidence type="ECO:0000313" key="4">
    <source>
        <dbReference type="EMBL" id="VFQ65576.1"/>
    </source>
</evidence>
<protein>
    <recommendedName>
        <fullName evidence="6">Reverse transcriptase domain-containing protein</fullName>
    </recommendedName>
</protein>
<gene>
    <name evidence="4" type="ORF">CCAM_LOCUS7352</name>
</gene>
<name>A0A484KTY3_9ASTE</name>
<dbReference type="InterPro" id="IPR000719">
    <property type="entry name" value="Prot_kinase_dom"/>
</dbReference>
<reference evidence="4 5" key="1">
    <citation type="submission" date="2018-04" db="EMBL/GenBank/DDBJ databases">
        <authorList>
            <person name="Vogel A."/>
        </authorList>
    </citation>
    <scope>NUCLEOTIDE SEQUENCE [LARGE SCALE GENOMIC DNA]</scope>
</reference>
<dbReference type="GO" id="GO:0004672">
    <property type="term" value="F:protein kinase activity"/>
    <property type="evidence" value="ECO:0007669"/>
    <property type="project" value="InterPro"/>
</dbReference>
<evidence type="ECO:0008006" key="6">
    <source>
        <dbReference type="Google" id="ProtNLM"/>
    </source>
</evidence>
<dbReference type="PROSITE" id="PS50011">
    <property type="entry name" value="PROTEIN_KINASE_DOM"/>
    <property type="match status" value="1"/>
</dbReference>
<dbReference type="Pfam" id="PF13966">
    <property type="entry name" value="zf-RVT"/>
    <property type="match status" value="1"/>
</dbReference>
<dbReference type="InterPro" id="IPR026960">
    <property type="entry name" value="RVT-Znf"/>
</dbReference>
<dbReference type="GO" id="GO:0005524">
    <property type="term" value="F:ATP binding"/>
    <property type="evidence" value="ECO:0007669"/>
    <property type="project" value="InterPro"/>
</dbReference>
<accession>A0A484KTY3</accession>
<dbReference type="InterPro" id="IPR000477">
    <property type="entry name" value="RT_dom"/>
</dbReference>
<dbReference type="SUPFAM" id="SSF56112">
    <property type="entry name" value="Protein kinase-like (PK-like)"/>
    <property type="match status" value="1"/>
</dbReference>
<proteinExistence type="predicted"/>
<evidence type="ECO:0000259" key="2">
    <source>
        <dbReference type="PROSITE" id="PS50011"/>
    </source>
</evidence>
<dbReference type="OrthoDB" id="1302764at2759"/>
<dbReference type="Proteomes" id="UP000595140">
    <property type="component" value="Unassembled WGS sequence"/>
</dbReference>
<dbReference type="PANTHER" id="PTHR33116">
    <property type="entry name" value="REVERSE TRANSCRIPTASE ZINC-BINDING DOMAIN-CONTAINING PROTEIN-RELATED-RELATED"/>
    <property type="match status" value="1"/>
</dbReference>
<dbReference type="Gene3D" id="3.60.10.10">
    <property type="entry name" value="Endonuclease/exonuclease/phosphatase"/>
    <property type="match status" value="1"/>
</dbReference>
<feature type="domain" description="Reverse transcriptase" evidence="3">
    <location>
        <begin position="782"/>
        <end position="1086"/>
    </location>
</feature>
<organism evidence="4 5">
    <name type="scientific">Cuscuta campestris</name>
    <dbReference type="NCBI Taxonomy" id="132261"/>
    <lineage>
        <taxon>Eukaryota</taxon>
        <taxon>Viridiplantae</taxon>
        <taxon>Streptophyta</taxon>
        <taxon>Embryophyta</taxon>
        <taxon>Tracheophyta</taxon>
        <taxon>Spermatophyta</taxon>
        <taxon>Magnoliopsida</taxon>
        <taxon>eudicotyledons</taxon>
        <taxon>Gunneridae</taxon>
        <taxon>Pentapetalae</taxon>
        <taxon>asterids</taxon>
        <taxon>lamiids</taxon>
        <taxon>Solanales</taxon>
        <taxon>Convolvulaceae</taxon>
        <taxon>Cuscuteae</taxon>
        <taxon>Cuscuta</taxon>
        <taxon>Cuscuta subgen. Grammica</taxon>
        <taxon>Cuscuta sect. Cleistogrammica</taxon>
    </lineage>
</organism>
<sequence length="1363" mass="154566">MIMSSPSALPESGVGTLLRQTLEGLDCVHALRNRPHGNVCARCVYMDDGDFATAKLGFRELMCKRTTKRATECWVAPELARDPKMVHGKAANVWMFGLFALELVYGGEIPVSMHENVKALLWDNFNATQQLGKVSLSKHGDPVIELNNEDISKLREIFPHAIKASFNGALSPEDIGLSLKKGGFKGGFRITAISKSQVIINLNLRSEFIRLLSRNSWKTNGCTLNLSKWDPSIDGRNDSPISLVWVTFKRLPFFLSDHSTLFSIASALGTPIQMDDTTARGGYFQMARILLELDVSKPKRSSILIRTSTWERTVELLYELPLYCNCCKRKGHFCKPISKPARKVLAGGTSNERLQSTKSHPKSNQDWIRVQSKKERTSHKRTTNKEPTWVATCSILPNTEDSQPTTLPYTTIPTSLKPLVSSRSRFPSPCEAPSSNCLVGDMHFVQDAAPLSKHPCPPSTMVKVAMASNEHTSTIDSLALLSTVVENNSPGTPVVEHPQVVHCQFSSSETQGSLWISSVYGRHTGADRAPLWSSISSWHTGSDPWIVGGDFNCIHSVDEQKGNSEPCYRSIDEFKECAESSNLLYIHPLGGHYSWSGKRSNGKVWRRLDHILGLFLGNYIDTFTSTNLTMLSKGASDHRPLLLNCILDNFLGPKPFRFLNMWCSHHTLESTIALFWECNKTYNGMKGLSAKLKELRKTLHTWNKDIFGNVFQNLKEAEYKANSAQDKFEQNSNPENLVEFNKANAELLLQSKREIEFWKQKAGLKWIKEGDANTKFFHNVVKNRRNKLRISSIKDDEGRSIENINSIANHAISYFTKIYTPEPISIEDEIFSYIPITITNEDNHMLCAVPQEDEVKTAIWELNANSALGPDGYNGFFFRTYCISYTRKLFAPPKNSFWVSLFQSHMVDFAKAFDRISWEFLEITLTSFGFSPQSCQLLLSTLKDTDFSILINGIPHGFFKMGRGAKQGDPLSPLLFIIGNEVLSRLIKGKMEEGYIKNTNTGRAKPPSHLAYADDVIFFFNGHSRYLIRLKGLLEIFLKASGHLINLNKSFFYTNPKVRPAIRQNMHKALQMREGKLPFQYLGATIGKGKLKKEDCKRIVQHFEGYLNTWHSKVLNQMGRHLEDIEAAYSSKIEWKIRNSEGIWGKYMRSKYRPDSFHEYHTDTVTWKRAARIHNWALEHVHTISGTEMWEENPFSFKLAYNSWREAKPSSLLCKMAWSKLQIPKIRLFLWKALHNLLPFPDNLARFSIAIPSRCNFCHNGPQNLNHTLYQCRLSQKIWRFFFTLFDGPVIQRGDTIHDNSPLNPSRPAELSVERDQITSLTSCYPGSVVSLSLSSDCSKCKVIQLWEKGLCLGFCGISESDR</sequence>
<dbReference type="Gene3D" id="1.10.510.10">
    <property type="entry name" value="Transferase(Phosphotransferase) domain 1"/>
    <property type="match status" value="1"/>
</dbReference>
<feature type="domain" description="Protein kinase" evidence="2">
    <location>
        <begin position="1"/>
        <end position="167"/>
    </location>
</feature>
<dbReference type="PROSITE" id="PS50878">
    <property type="entry name" value="RT_POL"/>
    <property type="match status" value="1"/>
</dbReference>
<dbReference type="Pfam" id="PF00078">
    <property type="entry name" value="RVT_1"/>
    <property type="match status" value="1"/>
</dbReference>
<dbReference type="InterPro" id="IPR011009">
    <property type="entry name" value="Kinase-like_dom_sf"/>
</dbReference>
<evidence type="ECO:0000313" key="5">
    <source>
        <dbReference type="Proteomes" id="UP000595140"/>
    </source>
</evidence>
<evidence type="ECO:0000256" key="1">
    <source>
        <dbReference type="SAM" id="MobiDB-lite"/>
    </source>
</evidence>
<dbReference type="SUPFAM" id="SSF56672">
    <property type="entry name" value="DNA/RNA polymerases"/>
    <property type="match status" value="1"/>
</dbReference>
<evidence type="ECO:0000259" key="3">
    <source>
        <dbReference type="PROSITE" id="PS50878"/>
    </source>
</evidence>
<dbReference type="InterPro" id="IPR043502">
    <property type="entry name" value="DNA/RNA_pol_sf"/>
</dbReference>